<evidence type="ECO:0000259" key="20">
    <source>
        <dbReference type="PROSITE" id="PS50109"/>
    </source>
</evidence>
<dbReference type="EC" id="2.7.13.3" evidence="3"/>
<dbReference type="Gene3D" id="1.10.287.130">
    <property type="match status" value="1"/>
</dbReference>
<evidence type="ECO:0000313" key="22">
    <source>
        <dbReference type="Proteomes" id="UP000662914"/>
    </source>
</evidence>
<dbReference type="GO" id="GO:0006817">
    <property type="term" value="P:phosphate ion transport"/>
    <property type="evidence" value="ECO:0007669"/>
    <property type="project" value="UniProtKB-KW"/>
</dbReference>
<sequence>MPPVWTALLLRLLAAVLAGLTFGLAFGAVAGLSAAAAALFIMLLAHTVQLARLQRWLKAPVEREIPDAGGAWGKAFADLHRLLREERKARARLEADLEVFSQASEASPDGLVFLDADDHIAWCNRVAEQHLGLRGERDAGLPVSNLVRLSGFADFLAGAREGEALTFRPQDRKGKVYSIEAIRFGRDRKLLISSDVSQIERAETMRRDFVANVSHELRTPLTVISGFIEHMHDDPNPDPAEWKPQMDMVNEQAGRMLRLVDDLLTLSKLEDQAQPPAEETFDVRDLIYDVSAEGRRLSGGRHSITCEVEPTFLKGSREELRSAFSNLVSNAVRYTPAGGRIVLRWNLRDGKGVFSVEDSGIGIPEEHLPRLAERFYRVDRGRSRASGGTGLGLAIVKHILLRHQAALEIGSVPGVGSTFGASFPEWRVRPLGARRD</sequence>
<dbReference type="InterPro" id="IPR035965">
    <property type="entry name" value="PAS-like_dom_sf"/>
</dbReference>
<accession>A0A809RQ52</accession>
<keyword evidence="18" id="KW-0175">Coiled coil</keyword>
<dbReference type="PANTHER" id="PTHR45453:SF1">
    <property type="entry name" value="PHOSPHATE REGULON SENSOR PROTEIN PHOR"/>
    <property type="match status" value="1"/>
</dbReference>
<evidence type="ECO:0000256" key="8">
    <source>
        <dbReference type="ARBA" id="ARBA00022592"/>
    </source>
</evidence>
<reference evidence="21" key="1">
    <citation type="journal article" name="DNA Res.">
        <title>The physiological potential of anammox bacteria as revealed by their core genome structure.</title>
        <authorList>
            <person name="Okubo T."/>
            <person name="Toyoda A."/>
            <person name="Fukuhara K."/>
            <person name="Uchiyama I."/>
            <person name="Harigaya Y."/>
            <person name="Kuroiwa M."/>
            <person name="Suzuki T."/>
            <person name="Murakami Y."/>
            <person name="Suwa Y."/>
            <person name="Takami H."/>
        </authorList>
    </citation>
    <scope>NUCLEOTIDE SEQUENCE</scope>
    <source>
        <strain evidence="21">317325-3</strain>
    </source>
</reference>
<dbReference type="Pfam" id="PF11808">
    <property type="entry name" value="PhoR"/>
    <property type="match status" value="1"/>
</dbReference>
<evidence type="ECO:0000256" key="16">
    <source>
        <dbReference type="ARBA" id="ARBA00023136"/>
    </source>
</evidence>
<dbReference type="SMART" id="SM00091">
    <property type="entry name" value="PAS"/>
    <property type="match status" value="1"/>
</dbReference>
<keyword evidence="15" id="KW-0902">Two-component regulatory system</keyword>
<dbReference type="Gene3D" id="3.30.565.10">
    <property type="entry name" value="Histidine kinase-like ATPase, C-terminal domain"/>
    <property type="match status" value="1"/>
</dbReference>
<dbReference type="Pfam" id="PF13188">
    <property type="entry name" value="PAS_8"/>
    <property type="match status" value="1"/>
</dbReference>
<gene>
    <name evidence="21" type="ORF">DSYM_24510</name>
</gene>
<dbReference type="InterPro" id="IPR014310">
    <property type="entry name" value="Sig_transdc_His_kinase_PhoR"/>
</dbReference>
<keyword evidence="12 21" id="KW-0418">Kinase</keyword>
<dbReference type="InterPro" id="IPR003661">
    <property type="entry name" value="HisK_dim/P_dom"/>
</dbReference>
<dbReference type="InterPro" id="IPR005467">
    <property type="entry name" value="His_kinase_dom"/>
</dbReference>
<dbReference type="EMBL" id="AP021857">
    <property type="protein sequence ID" value="BBO21752.1"/>
    <property type="molecule type" value="Genomic_DNA"/>
</dbReference>
<dbReference type="InterPro" id="IPR004358">
    <property type="entry name" value="Sig_transdc_His_kin-like_C"/>
</dbReference>
<dbReference type="Gene3D" id="3.30.450.20">
    <property type="entry name" value="PAS domain"/>
    <property type="match status" value="1"/>
</dbReference>
<organism evidence="21 22">
    <name type="scientific">Candidatus Desulfobacillus denitrificans</name>
    <dbReference type="NCBI Taxonomy" id="2608985"/>
    <lineage>
        <taxon>Bacteria</taxon>
        <taxon>Pseudomonadati</taxon>
        <taxon>Pseudomonadota</taxon>
        <taxon>Betaproteobacteria</taxon>
        <taxon>Candidatus Desulfobacillus</taxon>
    </lineage>
</organism>
<evidence type="ECO:0000256" key="14">
    <source>
        <dbReference type="ARBA" id="ARBA00022989"/>
    </source>
</evidence>
<dbReference type="Proteomes" id="UP000662914">
    <property type="component" value="Chromosome"/>
</dbReference>
<keyword evidence="5" id="KW-0813">Transport</keyword>
<dbReference type="InterPro" id="IPR036097">
    <property type="entry name" value="HisK_dim/P_sf"/>
</dbReference>
<keyword evidence="10 19" id="KW-0812">Transmembrane</keyword>
<keyword evidence="6" id="KW-1003">Cell membrane</keyword>
<dbReference type="NCBIfam" id="TIGR02966">
    <property type="entry name" value="phoR_proteo"/>
    <property type="match status" value="1"/>
</dbReference>
<dbReference type="InterPro" id="IPR003594">
    <property type="entry name" value="HATPase_dom"/>
</dbReference>
<dbReference type="CDD" id="cd00130">
    <property type="entry name" value="PAS"/>
    <property type="match status" value="1"/>
</dbReference>
<name>A0A809RQ52_9PROT</name>
<dbReference type="SUPFAM" id="SSF55785">
    <property type="entry name" value="PYP-like sensor domain (PAS domain)"/>
    <property type="match status" value="1"/>
</dbReference>
<comment type="function">
    <text evidence="17">Member of the two-component regulatory system PhoR/PhoB involved in the phosphate regulon genes expression. PhoR may function as a membrane-associated protein kinase that phosphorylates PhoB in response to environmental signals.</text>
</comment>
<evidence type="ECO:0000256" key="7">
    <source>
        <dbReference type="ARBA" id="ARBA00022553"/>
    </source>
</evidence>
<dbReference type="GO" id="GO:0005886">
    <property type="term" value="C:plasma membrane"/>
    <property type="evidence" value="ECO:0007669"/>
    <property type="project" value="UniProtKB-SubCell"/>
</dbReference>
<dbReference type="InterPro" id="IPR050351">
    <property type="entry name" value="BphY/WalK/GraS-like"/>
</dbReference>
<dbReference type="Pfam" id="PF02518">
    <property type="entry name" value="HATPase_c"/>
    <property type="match status" value="1"/>
</dbReference>
<evidence type="ECO:0000313" key="21">
    <source>
        <dbReference type="EMBL" id="BBO21752.1"/>
    </source>
</evidence>
<keyword evidence="8" id="KW-0592">Phosphate transport</keyword>
<dbReference type="PRINTS" id="PR00344">
    <property type="entry name" value="BCTRLSENSOR"/>
</dbReference>
<dbReference type="FunFam" id="3.30.565.10:FF:000006">
    <property type="entry name" value="Sensor histidine kinase WalK"/>
    <property type="match status" value="1"/>
</dbReference>
<protein>
    <recommendedName>
        <fullName evidence="4">Phosphate regulon sensor protein PhoR</fullName>
        <ecNumber evidence="3">2.7.13.3</ecNumber>
    </recommendedName>
</protein>
<evidence type="ECO:0000256" key="12">
    <source>
        <dbReference type="ARBA" id="ARBA00022777"/>
    </source>
</evidence>
<evidence type="ECO:0000256" key="5">
    <source>
        <dbReference type="ARBA" id="ARBA00022448"/>
    </source>
</evidence>
<dbReference type="SUPFAM" id="SSF55874">
    <property type="entry name" value="ATPase domain of HSP90 chaperone/DNA topoisomerase II/histidine kinase"/>
    <property type="match status" value="1"/>
</dbReference>
<keyword evidence="14 19" id="KW-1133">Transmembrane helix</keyword>
<dbReference type="GO" id="GO:0000155">
    <property type="term" value="F:phosphorelay sensor kinase activity"/>
    <property type="evidence" value="ECO:0007669"/>
    <property type="project" value="InterPro"/>
</dbReference>
<evidence type="ECO:0000256" key="1">
    <source>
        <dbReference type="ARBA" id="ARBA00000085"/>
    </source>
</evidence>
<dbReference type="Pfam" id="PF00512">
    <property type="entry name" value="HisKA"/>
    <property type="match status" value="1"/>
</dbReference>
<dbReference type="CDD" id="cd00082">
    <property type="entry name" value="HisKA"/>
    <property type="match status" value="1"/>
</dbReference>
<keyword evidence="11" id="KW-0547">Nucleotide-binding</keyword>
<keyword evidence="9" id="KW-0808">Transferase</keyword>
<evidence type="ECO:0000256" key="3">
    <source>
        <dbReference type="ARBA" id="ARBA00012438"/>
    </source>
</evidence>
<evidence type="ECO:0000256" key="9">
    <source>
        <dbReference type="ARBA" id="ARBA00022679"/>
    </source>
</evidence>
<evidence type="ECO:0000256" key="6">
    <source>
        <dbReference type="ARBA" id="ARBA00022475"/>
    </source>
</evidence>
<evidence type="ECO:0000256" key="18">
    <source>
        <dbReference type="SAM" id="Coils"/>
    </source>
</evidence>
<evidence type="ECO:0000256" key="19">
    <source>
        <dbReference type="SAM" id="Phobius"/>
    </source>
</evidence>
<feature type="coiled-coil region" evidence="18">
    <location>
        <begin position="76"/>
        <end position="103"/>
    </location>
</feature>
<evidence type="ECO:0000256" key="17">
    <source>
        <dbReference type="ARBA" id="ARBA00025207"/>
    </source>
</evidence>
<evidence type="ECO:0000256" key="10">
    <source>
        <dbReference type="ARBA" id="ARBA00022692"/>
    </source>
</evidence>
<dbReference type="GO" id="GO:0016036">
    <property type="term" value="P:cellular response to phosphate starvation"/>
    <property type="evidence" value="ECO:0007669"/>
    <property type="project" value="TreeGrafter"/>
</dbReference>
<feature type="domain" description="Histidine kinase" evidence="20">
    <location>
        <begin position="212"/>
        <end position="427"/>
    </location>
</feature>
<keyword evidence="16 19" id="KW-0472">Membrane</keyword>
<evidence type="ECO:0000256" key="13">
    <source>
        <dbReference type="ARBA" id="ARBA00022840"/>
    </source>
</evidence>
<dbReference type="PROSITE" id="PS50109">
    <property type="entry name" value="HIS_KIN"/>
    <property type="match status" value="1"/>
</dbReference>
<dbReference type="AlphaFoldDB" id="A0A809RQ52"/>
<dbReference type="GO" id="GO:0004721">
    <property type="term" value="F:phosphoprotein phosphatase activity"/>
    <property type="evidence" value="ECO:0007669"/>
    <property type="project" value="InterPro"/>
</dbReference>
<dbReference type="InterPro" id="IPR036890">
    <property type="entry name" value="HATPase_C_sf"/>
</dbReference>
<feature type="transmembrane region" description="Helical" evidence="19">
    <location>
        <begin position="28"/>
        <end position="48"/>
    </location>
</feature>
<dbReference type="FunFam" id="1.10.287.130:FF:000001">
    <property type="entry name" value="Two-component sensor histidine kinase"/>
    <property type="match status" value="1"/>
</dbReference>
<dbReference type="SMART" id="SM00388">
    <property type="entry name" value="HisKA"/>
    <property type="match status" value="1"/>
</dbReference>
<dbReference type="GO" id="GO:0005524">
    <property type="term" value="F:ATP binding"/>
    <property type="evidence" value="ECO:0007669"/>
    <property type="project" value="UniProtKB-KW"/>
</dbReference>
<keyword evidence="7" id="KW-0597">Phosphoprotein</keyword>
<keyword evidence="13" id="KW-0067">ATP-binding</keyword>
<dbReference type="InterPro" id="IPR021766">
    <property type="entry name" value="PhoR_N"/>
</dbReference>
<evidence type="ECO:0000256" key="11">
    <source>
        <dbReference type="ARBA" id="ARBA00022741"/>
    </source>
</evidence>
<dbReference type="SUPFAM" id="SSF47384">
    <property type="entry name" value="Homodimeric domain of signal transducing histidine kinase"/>
    <property type="match status" value="1"/>
</dbReference>
<dbReference type="SMART" id="SM00387">
    <property type="entry name" value="HATPase_c"/>
    <property type="match status" value="1"/>
</dbReference>
<proteinExistence type="predicted"/>
<dbReference type="KEGG" id="ddz:DSYM_24510"/>
<comment type="subcellular location">
    <subcellularLocation>
        <location evidence="2">Cell inner membrane</location>
        <topology evidence="2">Multi-pass membrane protein</topology>
    </subcellularLocation>
</comment>
<comment type="catalytic activity">
    <reaction evidence="1">
        <text>ATP + protein L-histidine = ADP + protein N-phospho-L-histidine.</text>
        <dbReference type="EC" id="2.7.13.3"/>
    </reaction>
</comment>
<evidence type="ECO:0000256" key="4">
    <source>
        <dbReference type="ARBA" id="ARBA00019665"/>
    </source>
</evidence>
<dbReference type="PANTHER" id="PTHR45453">
    <property type="entry name" value="PHOSPHATE REGULON SENSOR PROTEIN PHOR"/>
    <property type="match status" value="1"/>
</dbReference>
<evidence type="ECO:0000256" key="2">
    <source>
        <dbReference type="ARBA" id="ARBA00004429"/>
    </source>
</evidence>
<dbReference type="InterPro" id="IPR000014">
    <property type="entry name" value="PAS"/>
</dbReference>
<evidence type="ECO:0000256" key="15">
    <source>
        <dbReference type="ARBA" id="ARBA00023012"/>
    </source>
</evidence>